<feature type="transmembrane region" description="Helical" evidence="6">
    <location>
        <begin position="12"/>
        <end position="32"/>
    </location>
</feature>
<dbReference type="Gene3D" id="1.10.3730.20">
    <property type="match status" value="1"/>
</dbReference>
<keyword evidence="9" id="KW-1185">Reference proteome</keyword>
<dbReference type="InterPro" id="IPR037185">
    <property type="entry name" value="EmrE-like"/>
</dbReference>
<dbReference type="SUPFAM" id="SSF103481">
    <property type="entry name" value="Multidrug resistance efflux transporter EmrE"/>
    <property type="match status" value="2"/>
</dbReference>
<name>A0A1H5THG0_9BACT</name>
<proteinExistence type="predicted"/>
<dbReference type="InterPro" id="IPR000620">
    <property type="entry name" value="EamA_dom"/>
</dbReference>
<feature type="transmembrane region" description="Helical" evidence="6">
    <location>
        <begin position="75"/>
        <end position="93"/>
    </location>
</feature>
<evidence type="ECO:0000259" key="7">
    <source>
        <dbReference type="Pfam" id="PF00892"/>
    </source>
</evidence>
<feature type="transmembrane region" description="Helical" evidence="6">
    <location>
        <begin position="167"/>
        <end position="185"/>
    </location>
</feature>
<dbReference type="GO" id="GO:0005886">
    <property type="term" value="C:plasma membrane"/>
    <property type="evidence" value="ECO:0007669"/>
    <property type="project" value="UniProtKB-SubCell"/>
</dbReference>
<reference evidence="8 9" key="1">
    <citation type="submission" date="2016-10" db="EMBL/GenBank/DDBJ databases">
        <authorList>
            <person name="de Groot N.N."/>
        </authorList>
    </citation>
    <scope>NUCLEOTIDE SEQUENCE [LARGE SCALE GENOMIC DNA]</scope>
    <source>
        <strain evidence="8 9">DSM 22489</strain>
    </source>
</reference>
<feature type="domain" description="EamA" evidence="7">
    <location>
        <begin position="13"/>
        <end position="152"/>
    </location>
</feature>
<evidence type="ECO:0000256" key="3">
    <source>
        <dbReference type="ARBA" id="ARBA00022692"/>
    </source>
</evidence>
<feature type="transmembrane region" description="Helical" evidence="6">
    <location>
        <begin position="134"/>
        <end position="155"/>
    </location>
</feature>
<feature type="transmembrane region" description="Helical" evidence="6">
    <location>
        <begin position="222"/>
        <end position="246"/>
    </location>
</feature>
<accession>A0A1H5THG0</accession>
<dbReference type="RefSeq" id="WP_235011304.1">
    <property type="nucleotide sequence ID" value="NZ_FNVA01000001.1"/>
</dbReference>
<dbReference type="InterPro" id="IPR051258">
    <property type="entry name" value="Diverse_Substrate_Transporter"/>
</dbReference>
<dbReference type="Pfam" id="PF00892">
    <property type="entry name" value="EamA"/>
    <property type="match status" value="2"/>
</dbReference>
<feature type="transmembrane region" description="Helical" evidence="6">
    <location>
        <begin position="258"/>
        <end position="279"/>
    </location>
</feature>
<feature type="transmembrane region" description="Helical" evidence="6">
    <location>
        <begin position="105"/>
        <end position="122"/>
    </location>
</feature>
<evidence type="ECO:0000313" key="9">
    <source>
        <dbReference type="Proteomes" id="UP000236728"/>
    </source>
</evidence>
<feature type="transmembrane region" description="Helical" evidence="6">
    <location>
        <begin position="197"/>
        <end position="216"/>
    </location>
</feature>
<keyword evidence="4 6" id="KW-1133">Transmembrane helix</keyword>
<evidence type="ECO:0000313" key="8">
    <source>
        <dbReference type="EMBL" id="SEF61521.1"/>
    </source>
</evidence>
<keyword evidence="2" id="KW-1003">Cell membrane</keyword>
<dbReference type="Proteomes" id="UP000236728">
    <property type="component" value="Unassembled WGS sequence"/>
</dbReference>
<sequence>MRASRSSRSGQLSAHLMLIGVVLVWGATFPVVKAALAYATPLAFNLVRMAIATVVLAALNHKSLRGLFTVEGRPALAFGLAAGIFMALGYQLQTVGLKYTTPSKSGFITGLVVVLVPLLSAVPGIAHAGDPRPGWAAFAGAGLGFAGLVLLTTPVGSGADVLRGLGIGEWLTLGCAVAFALHLLTLARAAAHVGARLLGTLQVGFCTLVMLVTLPLGGRPALHMNLIVAGALAITALLGTAVAFTVQSYAQQHLPPTHTALILTLEPVFAWLTSLLFLGERLGRRSLAGAALILAGILLAELGPKMPPEQANFAANP</sequence>
<protein>
    <submittedName>
        <fullName evidence="8">Threonine/homoserine efflux transporter RhtA</fullName>
    </submittedName>
</protein>
<organism evidence="8 9">
    <name type="scientific">Bryocella elongata</name>
    <dbReference type="NCBI Taxonomy" id="863522"/>
    <lineage>
        <taxon>Bacteria</taxon>
        <taxon>Pseudomonadati</taxon>
        <taxon>Acidobacteriota</taxon>
        <taxon>Terriglobia</taxon>
        <taxon>Terriglobales</taxon>
        <taxon>Acidobacteriaceae</taxon>
        <taxon>Bryocella</taxon>
    </lineage>
</organism>
<dbReference type="AlphaFoldDB" id="A0A1H5THG0"/>
<evidence type="ECO:0000256" key="2">
    <source>
        <dbReference type="ARBA" id="ARBA00022475"/>
    </source>
</evidence>
<dbReference type="PANTHER" id="PTHR42920:SF5">
    <property type="entry name" value="EAMA DOMAIN-CONTAINING PROTEIN"/>
    <property type="match status" value="1"/>
</dbReference>
<keyword evidence="5 6" id="KW-0472">Membrane</keyword>
<evidence type="ECO:0000256" key="1">
    <source>
        <dbReference type="ARBA" id="ARBA00004651"/>
    </source>
</evidence>
<comment type="subcellular location">
    <subcellularLocation>
        <location evidence="1">Cell membrane</location>
        <topology evidence="1">Multi-pass membrane protein</topology>
    </subcellularLocation>
</comment>
<feature type="domain" description="EamA" evidence="7">
    <location>
        <begin position="167"/>
        <end position="299"/>
    </location>
</feature>
<keyword evidence="3 6" id="KW-0812">Transmembrane</keyword>
<dbReference type="EMBL" id="FNVA01000001">
    <property type="protein sequence ID" value="SEF61521.1"/>
    <property type="molecule type" value="Genomic_DNA"/>
</dbReference>
<evidence type="ECO:0000256" key="6">
    <source>
        <dbReference type="SAM" id="Phobius"/>
    </source>
</evidence>
<feature type="transmembrane region" description="Helical" evidence="6">
    <location>
        <begin position="285"/>
        <end position="303"/>
    </location>
</feature>
<gene>
    <name evidence="8" type="ORF">SAMN05421819_0589</name>
</gene>
<feature type="transmembrane region" description="Helical" evidence="6">
    <location>
        <begin position="38"/>
        <end position="59"/>
    </location>
</feature>
<evidence type="ECO:0000256" key="5">
    <source>
        <dbReference type="ARBA" id="ARBA00023136"/>
    </source>
</evidence>
<evidence type="ECO:0000256" key="4">
    <source>
        <dbReference type="ARBA" id="ARBA00022989"/>
    </source>
</evidence>
<dbReference type="PANTHER" id="PTHR42920">
    <property type="entry name" value="OS03G0707200 PROTEIN-RELATED"/>
    <property type="match status" value="1"/>
</dbReference>